<dbReference type="EMBL" id="CM042019">
    <property type="protein sequence ID" value="KAI3824224.1"/>
    <property type="molecule type" value="Genomic_DNA"/>
</dbReference>
<dbReference type="Proteomes" id="UP001056120">
    <property type="component" value="Linkage Group LG02"/>
</dbReference>
<reference evidence="2" key="1">
    <citation type="journal article" date="2022" name="Mol. Ecol. Resour.">
        <title>The genomes of chicory, endive, great burdock and yacon provide insights into Asteraceae palaeo-polyploidization history and plant inulin production.</title>
        <authorList>
            <person name="Fan W."/>
            <person name="Wang S."/>
            <person name="Wang H."/>
            <person name="Wang A."/>
            <person name="Jiang F."/>
            <person name="Liu H."/>
            <person name="Zhao H."/>
            <person name="Xu D."/>
            <person name="Zhang Y."/>
        </authorList>
    </citation>
    <scope>NUCLEOTIDE SEQUENCE [LARGE SCALE GENOMIC DNA]</scope>
    <source>
        <strain evidence="2">cv. Yunnan</strain>
    </source>
</reference>
<accession>A0ACB9JWF5</accession>
<reference evidence="1 2" key="2">
    <citation type="journal article" date="2022" name="Mol. Ecol. Resour.">
        <title>The genomes of chicory, endive, great burdock and yacon provide insights into Asteraceae paleo-polyploidization history and plant inulin production.</title>
        <authorList>
            <person name="Fan W."/>
            <person name="Wang S."/>
            <person name="Wang H."/>
            <person name="Wang A."/>
            <person name="Jiang F."/>
            <person name="Liu H."/>
            <person name="Zhao H."/>
            <person name="Xu D."/>
            <person name="Zhang Y."/>
        </authorList>
    </citation>
    <scope>NUCLEOTIDE SEQUENCE [LARGE SCALE GENOMIC DNA]</scope>
    <source>
        <strain evidence="2">cv. Yunnan</strain>
        <tissue evidence="1">Leaves</tissue>
    </source>
</reference>
<comment type="caution">
    <text evidence="1">The sequence shown here is derived from an EMBL/GenBank/DDBJ whole genome shotgun (WGS) entry which is preliminary data.</text>
</comment>
<gene>
    <name evidence="1" type="ORF">L1987_05674</name>
</gene>
<protein>
    <submittedName>
        <fullName evidence="1">Uncharacterized protein</fullName>
    </submittedName>
</protein>
<organism evidence="1 2">
    <name type="scientific">Smallanthus sonchifolius</name>
    <dbReference type="NCBI Taxonomy" id="185202"/>
    <lineage>
        <taxon>Eukaryota</taxon>
        <taxon>Viridiplantae</taxon>
        <taxon>Streptophyta</taxon>
        <taxon>Embryophyta</taxon>
        <taxon>Tracheophyta</taxon>
        <taxon>Spermatophyta</taxon>
        <taxon>Magnoliopsida</taxon>
        <taxon>eudicotyledons</taxon>
        <taxon>Gunneridae</taxon>
        <taxon>Pentapetalae</taxon>
        <taxon>asterids</taxon>
        <taxon>campanulids</taxon>
        <taxon>Asterales</taxon>
        <taxon>Asteraceae</taxon>
        <taxon>Asteroideae</taxon>
        <taxon>Heliantheae alliance</taxon>
        <taxon>Millerieae</taxon>
        <taxon>Smallanthus</taxon>
    </lineage>
</organism>
<name>A0ACB9JWF5_9ASTR</name>
<proteinExistence type="predicted"/>
<evidence type="ECO:0000313" key="2">
    <source>
        <dbReference type="Proteomes" id="UP001056120"/>
    </source>
</evidence>
<sequence length="121" mass="12842">MKIPNNDINRCTRKDEKDEEERFPNPYKAGAASALAFLCGSLFPLMAAMAVDDYATRIVVVVVVASLALALFGGVGEVVGGSCVRASATRVLIGGWVSMAVTYALLKPLDSVTDKKMGEDD</sequence>
<evidence type="ECO:0000313" key="1">
    <source>
        <dbReference type="EMBL" id="KAI3824224.1"/>
    </source>
</evidence>
<keyword evidence="2" id="KW-1185">Reference proteome</keyword>